<organism evidence="1 2">
    <name type="scientific">Phaseolus angularis</name>
    <name type="common">Azuki bean</name>
    <name type="synonym">Vigna angularis</name>
    <dbReference type="NCBI Taxonomy" id="3914"/>
    <lineage>
        <taxon>Eukaryota</taxon>
        <taxon>Viridiplantae</taxon>
        <taxon>Streptophyta</taxon>
        <taxon>Embryophyta</taxon>
        <taxon>Tracheophyta</taxon>
        <taxon>Spermatophyta</taxon>
        <taxon>Magnoliopsida</taxon>
        <taxon>eudicotyledons</taxon>
        <taxon>Gunneridae</taxon>
        <taxon>Pentapetalae</taxon>
        <taxon>rosids</taxon>
        <taxon>fabids</taxon>
        <taxon>Fabales</taxon>
        <taxon>Fabaceae</taxon>
        <taxon>Papilionoideae</taxon>
        <taxon>50 kb inversion clade</taxon>
        <taxon>NPAAA clade</taxon>
        <taxon>indigoferoid/millettioid clade</taxon>
        <taxon>Phaseoleae</taxon>
        <taxon>Vigna</taxon>
    </lineage>
</organism>
<dbReference type="Gramene" id="KOM27834">
    <property type="protein sequence ID" value="KOM27834"/>
    <property type="gene ID" value="LR48_Vigan464s003100"/>
</dbReference>
<dbReference type="InterPro" id="IPR038765">
    <property type="entry name" value="Papain-like_cys_pep_sf"/>
</dbReference>
<dbReference type="AlphaFoldDB" id="A0A0L9TCF0"/>
<evidence type="ECO:0008006" key="3">
    <source>
        <dbReference type="Google" id="ProtNLM"/>
    </source>
</evidence>
<evidence type="ECO:0000313" key="2">
    <source>
        <dbReference type="Proteomes" id="UP000053144"/>
    </source>
</evidence>
<sequence>MDTVIVDQGRSFMYGFVKPQTIQPSGNTIESKQKYLKIWMAESNRDIYFVPYIYGKMKNDLRNMLQGVMGKNRGQLVFVLYPKVCNKQLDSWECGYYVMSWIKTIIRAVITDDWNKRFKSTFAIPEDAIKKIRQELTTYLLQRWT</sequence>
<name>A0A0L9TCF0_PHAAN</name>
<proteinExistence type="predicted"/>
<dbReference type="EMBL" id="KQ258398">
    <property type="protein sequence ID" value="KOM27834.1"/>
    <property type="molecule type" value="Genomic_DNA"/>
</dbReference>
<evidence type="ECO:0000313" key="1">
    <source>
        <dbReference type="EMBL" id="KOM27834.1"/>
    </source>
</evidence>
<dbReference type="Proteomes" id="UP000053144">
    <property type="component" value="Unassembled WGS sequence"/>
</dbReference>
<gene>
    <name evidence="1" type="ORF">LR48_Vigan464s003100</name>
</gene>
<dbReference type="SUPFAM" id="SSF54001">
    <property type="entry name" value="Cysteine proteinases"/>
    <property type="match status" value="1"/>
</dbReference>
<reference evidence="2" key="1">
    <citation type="journal article" date="2015" name="Proc. Natl. Acad. Sci. U.S.A.">
        <title>Genome sequencing of adzuki bean (Vigna angularis) provides insight into high starch and low fat accumulation and domestication.</title>
        <authorList>
            <person name="Yang K."/>
            <person name="Tian Z."/>
            <person name="Chen C."/>
            <person name="Luo L."/>
            <person name="Zhao B."/>
            <person name="Wang Z."/>
            <person name="Yu L."/>
            <person name="Li Y."/>
            <person name="Sun Y."/>
            <person name="Li W."/>
            <person name="Chen Y."/>
            <person name="Li Y."/>
            <person name="Zhang Y."/>
            <person name="Ai D."/>
            <person name="Zhao J."/>
            <person name="Shang C."/>
            <person name="Ma Y."/>
            <person name="Wu B."/>
            <person name="Wang M."/>
            <person name="Gao L."/>
            <person name="Sun D."/>
            <person name="Zhang P."/>
            <person name="Guo F."/>
            <person name="Wang W."/>
            <person name="Li Y."/>
            <person name="Wang J."/>
            <person name="Varshney R.K."/>
            <person name="Wang J."/>
            <person name="Ling H.Q."/>
            <person name="Wan P."/>
        </authorList>
    </citation>
    <scope>NUCLEOTIDE SEQUENCE</scope>
    <source>
        <strain evidence="2">cv. Jingnong 6</strain>
    </source>
</reference>
<accession>A0A0L9TCF0</accession>
<protein>
    <recommendedName>
        <fullName evidence="3">Ubiquitin-like protease family profile domain-containing protein</fullName>
    </recommendedName>
</protein>